<proteinExistence type="inferred from homology"/>
<dbReference type="EC" id="6.3.5.-" evidence="10"/>
<evidence type="ECO:0000256" key="6">
    <source>
        <dbReference type="ARBA" id="ARBA00022917"/>
    </source>
</evidence>
<dbReference type="InterPro" id="IPR023168">
    <property type="entry name" value="GatB_Yqey_C_2"/>
</dbReference>
<dbReference type="SMART" id="SM00845">
    <property type="entry name" value="GatB_Yqey"/>
    <property type="match status" value="1"/>
</dbReference>
<evidence type="ECO:0000256" key="5">
    <source>
        <dbReference type="ARBA" id="ARBA00022840"/>
    </source>
</evidence>
<dbReference type="PANTHER" id="PTHR11659">
    <property type="entry name" value="GLUTAMYL-TRNA GLN AMIDOTRANSFERASE SUBUNIT B MITOCHONDRIAL AND PROKARYOTIC PET112-RELATED"/>
    <property type="match status" value="1"/>
</dbReference>
<organism evidence="12 13">
    <name type="scientific">Candidatus Collierbacteria bacterium RIFOXYB1_FULL_49_13</name>
    <dbReference type="NCBI Taxonomy" id="1817728"/>
    <lineage>
        <taxon>Bacteria</taxon>
        <taxon>Candidatus Collieribacteriota</taxon>
    </lineage>
</organism>
<dbReference type="SUPFAM" id="SSF55931">
    <property type="entry name" value="Glutamine synthetase/guanido kinase"/>
    <property type="match status" value="1"/>
</dbReference>
<dbReference type="NCBIfam" id="NF004012">
    <property type="entry name" value="PRK05477.1-2"/>
    <property type="match status" value="1"/>
</dbReference>
<comment type="catalytic activity">
    <reaction evidence="8 10">
        <text>L-aspartyl-tRNA(Asn) + L-glutamine + ATP + H2O = L-asparaginyl-tRNA(Asn) + L-glutamate + ADP + phosphate + 2 H(+)</text>
        <dbReference type="Rhea" id="RHEA:14513"/>
        <dbReference type="Rhea" id="RHEA-COMP:9674"/>
        <dbReference type="Rhea" id="RHEA-COMP:9677"/>
        <dbReference type="ChEBI" id="CHEBI:15377"/>
        <dbReference type="ChEBI" id="CHEBI:15378"/>
        <dbReference type="ChEBI" id="CHEBI:29985"/>
        <dbReference type="ChEBI" id="CHEBI:30616"/>
        <dbReference type="ChEBI" id="CHEBI:43474"/>
        <dbReference type="ChEBI" id="CHEBI:58359"/>
        <dbReference type="ChEBI" id="CHEBI:78515"/>
        <dbReference type="ChEBI" id="CHEBI:78516"/>
        <dbReference type="ChEBI" id="CHEBI:456216"/>
    </reaction>
</comment>
<comment type="subunit">
    <text evidence="2 10">Heterotrimer of A, B and C subunits.</text>
</comment>
<evidence type="ECO:0000256" key="1">
    <source>
        <dbReference type="ARBA" id="ARBA00005306"/>
    </source>
</evidence>
<evidence type="ECO:0000256" key="10">
    <source>
        <dbReference type="HAMAP-Rule" id="MF_00121"/>
    </source>
</evidence>
<reference evidence="12 13" key="1">
    <citation type="journal article" date="2016" name="Nat. Commun.">
        <title>Thousands of microbial genomes shed light on interconnected biogeochemical processes in an aquifer system.</title>
        <authorList>
            <person name="Anantharaman K."/>
            <person name="Brown C.T."/>
            <person name="Hug L.A."/>
            <person name="Sharon I."/>
            <person name="Castelle C.J."/>
            <person name="Probst A.J."/>
            <person name="Thomas B.C."/>
            <person name="Singh A."/>
            <person name="Wilkins M.J."/>
            <person name="Karaoz U."/>
            <person name="Brodie E.L."/>
            <person name="Williams K.H."/>
            <person name="Hubbard S.S."/>
            <person name="Banfield J.F."/>
        </authorList>
    </citation>
    <scope>NUCLEOTIDE SEQUENCE [LARGE SCALE GENOMIC DNA]</scope>
</reference>
<dbReference type="GO" id="GO:0050566">
    <property type="term" value="F:asparaginyl-tRNA synthase (glutamine-hydrolyzing) activity"/>
    <property type="evidence" value="ECO:0007669"/>
    <property type="project" value="RHEA"/>
</dbReference>
<keyword evidence="4 10" id="KW-0547">Nucleotide-binding</keyword>
<evidence type="ECO:0000256" key="9">
    <source>
        <dbReference type="ARBA" id="ARBA00047913"/>
    </source>
</evidence>
<evidence type="ECO:0000313" key="13">
    <source>
        <dbReference type="Proteomes" id="UP000176682"/>
    </source>
</evidence>
<comment type="catalytic activity">
    <reaction evidence="9 10">
        <text>L-glutamyl-tRNA(Gln) + L-glutamine + ATP + H2O = L-glutaminyl-tRNA(Gln) + L-glutamate + ADP + phosphate + H(+)</text>
        <dbReference type="Rhea" id="RHEA:17521"/>
        <dbReference type="Rhea" id="RHEA-COMP:9681"/>
        <dbReference type="Rhea" id="RHEA-COMP:9684"/>
        <dbReference type="ChEBI" id="CHEBI:15377"/>
        <dbReference type="ChEBI" id="CHEBI:15378"/>
        <dbReference type="ChEBI" id="CHEBI:29985"/>
        <dbReference type="ChEBI" id="CHEBI:30616"/>
        <dbReference type="ChEBI" id="CHEBI:43474"/>
        <dbReference type="ChEBI" id="CHEBI:58359"/>
        <dbReference type="ChEBI" id="CHEBI:78520"/>
        <dbReference type="ChEBI" id="CHEBI:78521"/>
        <dbReference type="ChEBI" id="CHEBI:456216"/>
    </reaction>
</comment>
<dbReference type="AlphaFoldDB" id="A0A1F5FJL8"/>
<dbReference type="FunFam" id="1.10.10.410:FF:000001">
    <property type="entry name" value="Aspartyl/glutamyl-tRNA(Asn/Gln) amidotransferase subunit B"/>
    <property type="match status" value="1"/>
</dbReference>
<feature type="domain" description="Asn/Gln amidotransferase" evidence="11">
    <location>
        <begin position="280"/>
        <end position="433"/>
    </location>
</feature>
<comment type="similarity">
    <text evidence="1 10">Belongs to the GatB/GatE family. GatB subfamily.</text>
</comment>
<dbReference type="PROSITE" id="PS01234">
    <property type="entry name" value="GATB"/>
    <property type="match status" value="1"/>
</dbReference>
<evidence type="ECO:0000256" key="3">
    <source>
        <dbReference type="ARBA" id="ARBA00022598"/>
    </source>
</evidence>
<dbReference type="InterPro" id="IPR004413">
    <property type="entry name" value="GatB"/>
</dbReference>
<dbReference type="SUPFAM" id="SSF89095">
    <property type="entry name" value="GatB/YqeY motif"/>
    <property type="match status" value="1"/>
</dbReference>
<evidence type="ECO:0000313" key="12">
    <source>
        <dbReference type="EMBL" id="OGD79803.1"/>
    </source>
</evidence>
<comment type="function">
    <text evidence="7 10">Allows the formation of correctly charged Asn-tRNA(Asn) or Gln-tRNA(Gln) through the transamidation of misacylated Asp-tRNA(Asn) or Glu-tRNA(Gln) in organisms which lack either or both of asparaginyl-tRNA or glutaminyl-tRNA synthetases. The reaction takes place in the presence of glutamine and ATP through an activated phospho-Asp-tRNA(Asn) or phospho-Glu-tRNA(Gln).</text>
</comment>
<dbReference type="Pfam" id="PF02934">
    <property type="entry name" value="GatB_N"/>
    <property type="match status" value="1"/>
</dbReference>
<dbReference type="Gene3D" id="1.10.10.410">
    <property type="match status" value="1"/>
</dbReference>
<dbReference type="EMBL" id="MFAM01000009">
    <property type="protein sequence ID" value="OGD79803.1"/>
    <property type="molecule type" value="Genomic_DNA"/>
</dbReference>
<protein>
    <recommendedName>
        <fullName evidence="10">Aspartyl/glutamyl-tRNA(Asn/Gln) amidotransferase subunit B</fullName>
        <shortName evidence="10">Asp/Glu-ADT subunit B</shortName>
        <ecNumber evidence="10">6.3.5.-</ecNumber>
    </recommendedName>
</protein>
<keyword evidence="6 10" id="KW-0648">Protein biosynthesis</keyword>
<dbReference type="GO" id="GO:0006412">
    <property type="term" value="P:translation"/>
    <property type="evidence" value="ECO:0007669"/>
    <property type="project" value="UniProtKB-UniRule"/>
</dbReference>
<comment type="caution">
    <text evidence="12">The sequence shown here is derived from an EMBL/GenBank/DDBJ whole genome shotgun (WGS) entry which is preliminary data.</text>
</comment>
<dbReference type="InterPro" id="IPR003789">
    <property type="entry name" value="Asn/Gln_tRNA_amidoTrase-B-like"/>
</dbReference>
<dbReference type="GO" id="GO:0005524">
    <property type="term" value="F:ATP binding"/>
    <property type="evidence" value="ECO:0007669"/>
    <property type="project" value="UniProtKB-KW"/>
</dbReference>
<dbReference type="InterPro" id="IPR018027">
    <property type="entry name" value="Asn/Gln_amidotransferase"/>
</dbReference>
<dbReference type="PANTHER" id="PTHR11659:SF0">
    <property type="entry name" value="GLUTAMYL-TRNA(GLN) AMIDOTRANSFERASE SUBUNIT B, MITOCHONDRIAL"/>
    <property type="match status" value="1"/>
</dbReference>
<keyword evidence="3 10" id="KW-0436">Ligase</keyword>
<dbReference type="Pfam" id="PF02637">
    <property type="entry name" value="GatB_Yqey"/>
    <property type="match status" value="1"/>
</dbReference>
<name>A0A1F5FJL8_9BACT</name>
<evidence type="ECO:0000259" key="11">
    <source>
        <dbReference type="SMART" id="SM00845"/>
    </source>
</evidence>
<dbReference type="NCBIfam" id="TIGR00133">
    <property type="entry name" value="gatB"/>
    <property type="match status" value="1"/>
</dbReference>
<dbReference type="InterPro" id="IPR006075">
    <property type="entry name" value="Asn/Gln-tRNA_Trfase_suB/E_cat"/>
</dbReference>
<dbReference type="InterPro" id="IPR014746">
    <property type="entry name" value="Gln_synth/guanido_kin_cat_dom"/>
</dbReference>
<keyword evidence="5 10" id="KW-0067">ATP-binding</keyword>
<dbReference type="HAMAP" id="MF_00121">
    <property type="entry name" value="GatB"/>
    <property type="match status" value="1"/>
</dbReference>
<dbReference type="GO" id="GO:0070681">
    <property type="term" value="P:glutaminyl-tRNAGln biosynthesis via transamidation"/>
    <property type="evidence" value="ECO:0007669"/>
    <property type="project" value="TreeGrafter"/>
</dbReference>
<dbReference type="GO" id="GO:0050567">
    <property type="term" value="F:glutaminyl-tRNA synthase (glutamine-hydrolyzing) activity"/>
    <property type="evidence" value="ECO:0007669"/>
    <property type="project" value="UniProtKB-UniRule"/>
</dbReference>
<dbReference type="InterPro" id="IPR017959">
    <property type="entry name" value="Asn/Gln-tRNA_amidoTrfase_suB/E"/>
</dbReference>
<sequence>MTNKKFTPIIGMEIHVELATKSKMFCQCPATHFQVPANTHVCPVCLGLPGALPVPNRQAIEDTIKIGLALGCRINLHSKFDRKHYFYPDLPKGYQISQYDQPLCEGGEVILESGKAIRITRVHLEEDTGKLQHDKSEKTSLVDFNRSSVPLVEIVTEPDLSSAEEAKEFLKLLHSTVRFLGVSEANMEKGSMRLEANISLSPDGNLPPYKVEVKNVNSFRYIAAAIDYELKRHQPIIEAGDWPKQETRGYNSVTKKTVSQRSKEEAKDYRYFPEPDIPPLVFEQSYIDSLQNSLPLLPHIVINTLTAAGVRHAFALQVSKDKDLSHFALELLAAKPDLVDKLIGLILNRKLSWQHKSVASLINEYQSSQQSTKLDESATLHLIKVVLDENPDTVALFKKGKTTAIEFLVGQVMKAAKGQADPNLTRTLLQKQLK</sequence>
<gene>
    <name evidence="10" type="primary">gatB</name>
    <name evidence="12" type="ORF">A2368_04480</name>
</gene>
<dbReference type="InterPro" id="IPR017958">
    <property type="entry name" value="Gln-tRNA_amidoTrfase_suB_CS"/>
</dbReference>
<accession>A0A1F5FJL8</accession>
<evidence type="ECO:0000256" key="7">
    <source>
        <dbReference type="ARBA" id="ARBA00024799"/>
    </source>
</evidence>
<evidence type="ECO:0000256" key="2">
    <source>
        <dbReference type="ARBA" id="ARBA00011123"/>
    </source>
</evidence>
<dbReference type="Proteomes" id="UP000176682">
    <property type="component" value="Unassembled WGS sequence"/>
</dbReference>
<evidence type="ECO:0000256" key="8">
    <source>
        <dbReference type="ARBA" id="ARBA00047380"/>
    </source>
</evidence>
<evidence type="ECO:0000256" key="4">
    <source>
        <dbReference type="ARBA" id="ARBA00022741"/>
    </source>
</evidence>